<sequence>MQLKKHIHNIRHRLFSPDPARNGLPVIPLPDGPPAQTKAGVDAYLQLLFADIAAYAPAPVPSSIVTGAMRCGKTLVAQQVALRNRLYHIPGDRLRNATHLGCDQATKLRLVKYIYKRLLLAHPTGLLLEGTIFLDNGVTLPHWATRRGVPCFAIGYALDDPARKAESMIAFRKVHDCWTSHSRSDADLHRMARQIVQHSKDIKARCAANGWSYFDLDSAAFDSERQRIVRTVEKQLRGATIRR</sequence>
<reference evidence="1" key="1">
    <citation type="submission" date="2023-02" db="EMBL/GenBank/DDBJ databases">
        <title>Description of Roseinatronobacter alkalisoli sp. nov., an alkaliphilic bacerium isolated from soda soil.</title>
        <authorList>
            <person name="Wei W."/>
        </authorList>
    </citation>
    <scope>NUCLEOTIDE SEQUENCE</scope>
    <source>
        <strain evidence="1">HJB301</strain>
    </source>
</reference>
<dbReference type="Proteomes" id="UP001431784">
    <property type="component" value="Unassembled WGS sequence"/>
</dbReference>
<name>A0ABT5TDJ8_9RHOB</name>
<evidence type="ECO:0008006" key="3">
    <source>
        <dbReference type="Google" id="ProtNLM"/>
    </source>
</evidence>
<dbReference type="RefSeq" id="WP_274353848.1">
    <property type="nucleotide sequence ID" value="NZ_JAQZSM010000026.1"/>
</dbReference>
<organism evidence="1 2">
    <name type="scientific">Roseinatronobacter alkalisoli</name>
    <dbReference type="NCBI Taxonomy" id="3028235"/>
    <lineage>
        <taxon>Bacteria</taxon>
        <taxon>Pseudomonadati</taxon>
        <taxon>Pseudomonadota</taxon>
        <taxon>Alphaproteobacteria</taxon>
        <taxon>Rhodobacterales</taxon>
        <taxon>Paracoccaceae</taxon>
        <taxon>Roseinatronobacter</taxon>
    </lineage>
</organism>
<keyword evidence="2" id="KW-1185">Reference proteome</keyword>
<proteinExistence type="predicted"/>
<dbReference type="EMBL" id="JAQZSM010000026">
    <property type="protein sequence ID" value="MDD7973179.1"/>
    <property type="molecule type" value="Genomic_DNA"/>
</dbReference>
<comment type="caution">
    <text evidence="1">The sequence shown here is derived from an EMBL/GenBank/DDBJ whole genome shotgun (WGS) entry which is preliminary data.</text>
</comment>
<protein>
    <recommendedName>
        <fullName evidence="3">AAA family ATPase</fullName>
    </recommendedName>
</protein>
<evidence type="ECO:0000313" key="1">
    <source>
        <dbReference type="EMBL" id="MDD7973179.1"/>
    </source>
</evidence>
<gene>
    <name evidence="1" type="ORF">PUT78_19005</name>
</gene>
<accession>A0ABT5TDJ8</accession>
<evidence type="ECO:0000313" key="2">
    <source>
        <dbReference type="Proteomes" id="UP001431784"/>
    </source>
</evidence>